<keyword evidence="2" id="KW-1185">Reference proteome</keyword>
<reference evidence="1" key="1">
    <citation type="journal article" date="2023" name="G3 (Bethesda)">
        <title>A reference genome for the long-term kleptoplast-retaining sea slug Elysia crispata morphotype clarki.</title>
        <authorList>
            <person name="Eastman K.E."/>
            <person name="Pendleton A.L."/>
            <person name="Shaikh M.A."/>
            <person name="Suttiyut T."/>
            <person name="Ogas R."/>
            <person name="Tomko P."/>
            <person name="Gavelis G."/>
            <person name="Widhalm J.R."/>
            <person name="Wisecaver J.H."/>
        </authorList>
    </citation>
    <scope>NUCLEOTIDE SEQUENCE</scope>
    <source>
        <strain evidence="1">ECLA1</strain>
    </source>
</reference>
<dbReference type="Proteomes" id="UP001283361">
    <property type="component" value="Unassembled WGS sequence"/>
</dbReference>
<protein>
    <submittedName>
        <fullName evidence="1">Uncharacterized protein</fullName>
    </submittedName>
</protein>
<evidence type="ECO:0000313" key="1">
    <source>
        <dbReference type="EMBL" id="KAK3767963.1"/>
    </source>
</evidence>
<dbReference type="AlphaFoldDB" id="A0AAE0ZEI0"/>
<evidence type="ECO:0000313" key="2">
    <source>
        <dbReference type="Proteomes" id="UP001283361"/>
    </source>
</evidence>
<sequence>MMSIYPRESGQHLPFPVASHTSTGPLRTLRVKLSHLTTTLSEPHEIRYVPSPSLPYLELVIAVVCGRGQLASYV</sequence>
<gene>
    <name evidence="1" type="ORF">RRG08_049519</name>
</gene>
<dbReference type="EMBL" id="JAWDGP010004092">
    <property type="protein sequence ID" value="KAK3767963.1"/>
    <property type="molecule type" value="Genomic_DNA"/>
</dbReference>
<proteinExistence type="predicted"/>
<accession>A0AAE0ZEI0</accession>
<comment type="caution">
    <text evidence="1">The sequence shown here is derived from an EMBL/GenBank/DDBJ whole genome shotgun (WGS) entry which is preliminary data.</text>
</comment>
<name>A0AAE0ZEI0_9GAST</name>
<organism evidence="1 2">
    <name type="scientific">Elysia crispata</name>
    <name type="common">lettuce slug</name>
    <dbReference type="NCBI Taxonomy" id="231223"/>
    <lineage>
        <taxon>Eukaryota</taxon>
        <taxon>Metazoa</taxon>
        <taxon>Spiralia</taxon>
        <taxon>Lophotrochozoa</taxon>
        <taxon>Mollusca</taxon>
        <taxon>Gastropoda</taxon>
        <taxon>Heterobranchia</taxon>
        <taxon>Euthyneura</taxon>
        <taxon>Panpulmonata</taxon>
        <taxon>Sacoglossa</taxon>
        <taxon>Placobranchoidea</taxon>
        <taxon>Plakobranchidae</taxon>
        <taxon>Elysia</taxon>
    </lineage>
</organism>